<dbReference type="Proteomes" id="UP000805193">
    <property type="component" value="Unassembled WGS sequence"/>
</dbReference>
<name>A0AC60P1J9_IXOPE</name>
<proteinExistence type="predicted"/>
<gene>
    <name evidence="1" type="ORF">HPB47_009652</name>
</gene>
<dbReference type="EMBL" id="JABSTQ010011282">
    <property type="protein sequence ID" value="KAG0413208.1"/>
    <property type="molecule type" value="Genomic_DNA"/>
</dbReference>
<sequence length="237" mass="24977">MAAPGVVSVATAATSFVRAVCCFWICGLILCVVLVEGKQITCACSTEHCLAQNTTRCNTTSMCYTQYLQTSDGSDPRKQGCINSKTPLLCENRRPAVHSAARWPHLVCCSQNLCNLNVLLAPPVSQPDLQPGMPGLTPSNNSGLSSGEPTTTAPPPSQRLLSPVFLAVLAVGVGSLAVVALAVLAVLRRHAGLLGTRYVNRSSYLKGRRQTTNDDPTALSLPLPNGGTYDNKLAVVS</sequence>
<comment type="caution">
    <text evidence="1">The sequence shown here is derived from an EMBL/GenBank/DDBJ whole genome shotgun (WGS) entry which is preliminary data.</text>
</comment>
<accession>A0AC60P1J9</accession>
<organism evidence="1 2">
    <name type="scientific">Ixodes persulcatus</name>
    <name type="common">Taiga tick</name>
    <dbReference type="NCBI Taxonomy" id="34615"/>
    <lineage>
        <taxon>Eukaryota</taxon>
        <taxon>Metazoa</taxon>
        <taxon>Ecdysozoa</taxon>
        <taxon>Arthropoda</taxon>
        <taxon>Chelicerata</taxon>
        <taxon>Arachnida</taxon>
        <taxon>Acari</taxon>
        <taxon>Parasitiformes</taxon>
        <taxon>Ixodida</taxon>
        <taxon>Ixodoidea</taxon>
        <taxon>Ixodidae</taxon>
        <taxon>Ixodinae</taxon>
        <taxon>Ixodes</taxon>
    </lineage>
</organism>
<evidence type="ECO:0000313" key="1">
    <source>
        <dbReference type="EMBL" id="KAG0413208.1"/>
    </source>
</evidence>
<keyword evidence="2" id="KW-1185">Reference proteome</keyword>
<reference evidence="1 2" key="1">
    <citation type="journal article" date="2020" name="Cell">
        <title>Large-Scale Comparative Analyses of Tick Genomes Elucidate Their Genetic Diversity and Vector Capacities.</title>
        <authorList>
            <consortium name="Tick Genome and Microbiome Consortium (TIGMIC)"/>
            <person name="Jia N."/>
            <person name="Wang J."/>
            <person name="Shi W."/>
            <person name="Du L."/>
            <person name="Sun Y."/>
            <person name="Zhan W."/>
            <person name="Jiang J.F."/>
            <person name="Wang Q."/>
            <person name="Zhang B."/>
            <person name="Ji P."/>
            <person name="Bell-Sakyi L."/>
            <person name="Cui X.M."/>
            <person name="Yuan T.T."/>
            <person name="Jiang B.G."/>
            <person name="Yang W.F."/>
            <person name="Lam T.T."/>
            <person name="Chang Q.C."/>
            <person name="Ding S.J."/>
            <person name="Wang X.J."/>
            <person name="Zhu J.G."/>
            <person name="Ruan X.D."/>
            <person name="Zhao L."/>
            <person name="Wei J.T."/>
            <person name="Ye R.Z."/>
            <person name="Que T.C."/>
            <person name="Du C.H."/>
            <person name="Zhou Y.H."/>
            <person name="Cheng J.X."/>
            <person name="Dai P.F."/>
            <person name="Guo W.B."/>
            <person name="Han X.H."/>
            <person name="Huang E.J."/>
            <person name="Li L.F."/>
            <person name="Wei W."/>
            <person name="Gao Y.C."/>
            <person name="Liu J.Z."/>
            <person name="Shao H.Z."/>
            <person name="Wang X."/>
            <person name="Wang C.C."/>
            <person name="Yang T.C."/>
            <person name="Huo Q.B."/>
            <person name="Li W."/>
            <person name="Chen H.Y."/>
            <person name="Chen S.E."/>
            <person name="Zhou L.G."/>
            <person name="Ni X.B."/>
            <person name="Tian J.H."/>
            <person name="Sheng Y."/>
            <person name="Liu T."/>
            <person name="Pan Y.S."/>
            <person name="Xia L.Y."/>
            <person name="Li J."/>
            <person name="Zhao F."/>
            <person name="Cao W.C."/>
        </authorList>
    </citation>
    <scope>NUCLEOTIDE SEQUENCE [LARGE SCALE GENOMIC DNA]</scope>
    <source>
        <strain evidence="1">Iper-2018</strain>
    </source>
</reference>
<evidence type="ECO:0000313" key="2">
    <source>
        <dbReference type="Proteomes" id="UP000805193"/>
    </source>
</evidence>
<protein>
    <submittedName>
        <fullName evidence="1">Uncharacterized protein</fullName>
    </submittedName>
</protein>